<keyword evidence="1" id="KW-1133">Transmembrane helix</keyword>
<geneLocation type="plasmid" evidence="2 3">
    <name>pHmuk01</name>
</geneLocation>
<dbReference type="EMBL" id="CP001689">
    <property type="protein sequence ID" value="ACV49331.1"/>
    <property type="molecule type" value="Genomic_DNA"/>
</dbReference>
<reference evidence="3" key="1">
    <citation type="journal article" date="2009" name="Stand. Genomic Sci.">
        <title>Complete genome sequence of Halomicrobium mukohataei type strain (arg-2).</title>
        <authorList>
            <person name="Tindall B.J."/>
            <person name="Schneider S."/>
            <person name="Lapidus A."/>
            <person name="Copeland A."/>
            <person name="Glavina Del Rio T."/>
            <person name="Nolan M."/>
            <person name="Lucas S."/>
            <person name="Chen F."/>
            <person name="Tice H."/>
            <person name="Cheng J.F."/>
            <person name="Saunders E."/>
            <person name="Bruce D."/>
            <person name="Goodwin L."/>
            <person name="Pitluck S."/>
            <person name="Mikhailova N."/>
            <person name="Pati A."/>
            <person name="Ivanova N."/>
            <person name="Mavrommatis K."/>
            <person name="Chen A."/>
            <person name="Palaniappan K."/>
            <person name="Chain P."/>
            <person name="Land M."/>
            <person name="Hauser L."/>
            <person name="Chang Y.J."/>
            <person name="Jeffries C.D."/>
            <person name="Brettin T."/>
            <person name="Han C."/>
            <person name="Rohde M."/>
            <person name="Goker M."/>
            <person name="Bristow J."/>
            <person name="Eisen J.A."/>
            <person name="Markowitz V."/>
            <person name="Hugenholtz P."/>
            <person name="Klenk H.P."/>
            <person name="Kyrpides N.C."/>
            <person name="Detter J.C."/>
        </authorList>
    </citation>
    <scope>NUCLEOTIDE SEQUENCE [LARGE SCALE GENOMIC DNA]</scope>
    <source>
        <strain evidence="3">ATCC 700874 / DSM 12286 / JCM 9738 / NCIMB 13541</strain>
        <plasmid evidence="3">Plasmid pHmuk01</plasmid>
    </source>
</reference>
<dbReference type="AlphaFoldDB" id="C7P4T6"/>
<dbReference type="KEGG" id="hmu:Hmuk_3228"/>
<keyword evidence="2" id="KW-0614">Plasmid</keyword>
<evidence type="ECO:0000313" key="3">
    <source>
        <dbReference type="Proteomes" id="UP000001746"/>
    </source>
</evidence>
<dbReference type="RefSeq" id="WP_012807408.1">
    <property type="nucleotide sequence ID" value="NC_013201.1"/>
</dbReference>
<proteinExistence type="predicted"/>
<sequence>MKQSVIDRPEIACALLCGAVGFGLYGVESGVLWVIVGYFLGKSIESLFWTLTGGLSS</sequence>
<protein>
    <submittedName>
        <fullName evidence="2">Uncharacterized protein</fullName>
    </submittedName>
</protein>
<organism evidence="2 3">
    <name type="scientific">Halomicrobium mukohataei (strain ATCC 700874 / DSM 12286 / JCM 9738 / NCIMB 13541)</name>
    <name type="common">Haloarcula mukohataei</name>
    <dbReference type="NCBI Taxonomy" id="485914"/>
    <lineage>
        <taxon>Archaea</taxon>
        <taxon>Methanobacteriati</taxon>
        <taxon>Methanobacteriota</taxon>
        <taxon>Stenosarchaea group</taxon>
        <taxon>Halobacteria</taxon>
        <taxon>Halobacteriales</taxon>
        <taxon>Haloarculaceae</taxon>
        <taxon>Halomicrobium</taxon>
    </lineage>
</organism>
<keyword evidence="1" id="KW-0812">Transmembrane</keyword>
<dbReference type="Proteomes" id="UP000001746">
    <property type="component" value="Plasmid pHmuk01"/>
</dbReference>
<dbReference type="OrthoDB" id="222432at2157"/>
<dbReference type="GeneID" id="54763531"/>
<keyword evidence="1" id="KW-0472">Membrane</keyword>
<dbReference type="HOGENOM" id="CLU_2949158_0_0_2"/>
<evidence type="ECO:0000256" key="1">
    <source>
        <dbReference type="SAM" id="Phobius"/>
    </source>
</evidence>
<accession>C7P4T6</accession>
<name>C7P4T6_HALMD</name>
<keyword evidence="3" id="KW-1185">Reference proteome</keyword>
<evidence type="ECO:0000313" key="2">
    <source>
        <dbReference type="EMBL" id="ACV49331.1"/>
    </source>
</evidence>
<feature type="transmembrane region" description="Helical" evidence="1">
    <location>
        <begin position="12"/>
        <end position="40"/>
    </location>
</feature>
<gene>
    <name evidence="2" type="ordered locus">Hmuk_3228</name>
</gene>